<feature type="compositionally biased region" description="Acidic residues" evidence="1">
    <location>
        <begin position="766"/>
        <end position="781"/>
    </location>
</feature>
<feature type="compositionally biased region" description="Basic and acidic residues" evidence="1">
    <location>
        <begin position="1463"/>
        <end position="1472"/>
    </location>
</feature>
<feature type="compositionally biased region" description="Basic and acidic residues" evidence="1">
    <location>
        <begin position="1111"/>
        <end position="1130"/>
    </location>
</feature>
<feature type="region of interest" description="Disordered" evidence="1">
    <location>
        <begin position="2245"/>
        <end position="2281"/>
    </location>
</feature>
<feature type="compositionally biased region" description="Basic and acidic residues" evidence="1">
    <location>
        <begin position="484"/>
        <end position="497"/>
    </location>
</feature>
<feature type="compositionally biased region" description="Polar residues" evidence="1">
    <location>
        <begin position="1141"/>
        <end position="1150"/>
    </location>
</feature>
<organism evidence="2 3">
    <name type="scientific">Neurospora intermedia</name>
    <dbReference type="NCBI Taxonomy" id="5142"/>
    <lineage>
        <taxon>Eukaryota</taxon>
        <taxon>Fungi</taxon>
        <taxon>Dikarya</taxon>
        <taxon>Ascomycota</taxon>
        <taxon>Pezizomycotina</taxon>
        <taxon>Sordariomycetes</taxon>
        <taxon>Sordariomycetidae</taxon>
        <taxon>Sordariales</taxon>
        <taxon>Sordariaceae</taxon>
        <taxon>Neurospora</taxon>
    </lineage>
</organism>
<gene>
    <name evidence="2" type="ORF">QR685DRAFT_566119</name>
</gene>
<feature type="compositionally biased region" description="Basic and acidic residues" evidence="1">
    <location>
        <begin position="2010"/>
        <end position="2020"/>
    </location>
</feature>
<feature type="compositionally biased region" description="Acidic residues" evidence="1">
    <location>
        <begin position="421"/>
        <end position="433"/>
    </location>
</feature>
<feature type="compositionally biased region" description="Acidic residues" evidence="1">
    <location>
        <begin position="1447"/>
        <end position="1462"/>
    </location>
</feature>
<dbReference type="Proteomes" id="UP001451303">
    <property type="component" value="Unassembled WGS sequence"/>
</dbReference>
<feature type="compositionally biased region" description="Gly residues" evidence="1">
    <location>
        <begin position="1891"/>
        <end position="1901"/>
    </location>
</feature>
<feature type="compositionally biased region" description="Basic and acidic residues" evidence="1">
    <location>
        <begin position="1299"/>
        <end position="1319"/>
    </location>
</feature>
<proteinExistence type="predicted"/>
<feature type="region of interest" description="Disordered" evidence="1">
    <location>
        <begin position="418"/>
        <end position="617"/>
    </location>
</feature>
<accession>A0ABR3D209</accession>
<feature type="compositionally biased region" description="Basic and acidic residues" evidence="1">
    <location>
        <begin position="1437"/>
        <end position="1446"/>
    </location>
</feature>
<feature type="compositionally biased region" description="Basic and acidic residues" evidence="1">
    <location>
        <begin position="1563"/>
        <end position="1573"/>
    </location>
</feature>
<feature type="compositionally biased region" description="Basic and acidic residues" evidence="1">
    <location>
        <begin position="1153"/>
        <end position="1179"/>
    </location>
</feature>
<name>A0ABR3D209_NEUIN</name>
<feature type="compositionally biased region" description="Acidic residues" evidence="1">
    <location>
        <begin position="711"/>
        <end position="729"/>
    </location>
</feature>
<feature type="region of interest" description="Disordered" evidence="1">
    <location>
        <begin position="54"/>
        <end position="75"/>
    </location>
</feature>
<feature type="compositionally biased region" description="Basic and acidic residues" evidence="1">
    <location>
        <begin position="753"/>
        <end position="765"/>
    </location>
</feature>
<feature type="compositionally biased region" description="Basic and acidic residues" evidence="1">
    <location>
        <begin position="460"/>
        <end position="471"/>
    </location>
</feature>
<feature type="compositionally biased region" description="Low complexity" evidence="1">
    <location>
        <begin position="1780"/>
        <end position="1791"/>
    </location>
</feature>
<feature type="region of interest" description="Disordered" evidence="1">
    <location>
        <begin position="125"/>
        <end position="167"/>
    </location>
</feature>
<feature type="compositionally biased region" description="Basic and acidic residues" evidence="1">
    <location>
        <begin position="1732"/>
        <end position="1745"/>
    </location>
</feature>
<feature type="compositionally biased region" description="Low complexity" evidence="1">
    <location>
        <begin position="2245"/>
        <end position="2270"/>
    </location>
</feature>
<feature type="compositionally biased region" description="Acidic residues" evidence="1">
    <location>
        <begin position="2021"/>
        <end position="2030"/>
    </location>
</feature>
<feature type="region of interest" description="Disordered" evidence="1">
    <location>
        <begin position="866"/>
        <end position="886"/>
    </location>
</feature>
<feature type="compositionally biased region" description="Basic and acidic residues" evidence="1">
    <location>
        <begin position="242"/>
        <end position="252"/>
    </location>
</feature>
<feature type="region of interest" description="Disordered" evidence="1">
    <location>
        <begin position="641"/>
        <end position="667"/>
    </location>
</feature>
<feature type="compositionally biased region" description="Basic and acidic residues" evidence="1">
    <location>
        <begin position="267"/>
        <end position="276"/>
    </location>
</feature>
<protein>
    <submittedName>
        <fullName evidence="2">Uncharacterized protein</fullName>
    </submittedName>
</protein>
<feature type="compositionally biased region" description="Polar residues" evidence="1">
    <location>
        <begin position="1878"/>
        <end position="1887"/>
    </location>
</feature>
<feature type="compositionally biased region" description="Basic and acidic residues" evidence="1">
    <location>
        <begin position="838"/>
        <end position="848"/>
    </location>
</feature>
<feature type="compositionally biased region" description="Acidic residues" evidence="1">
    <location>
        <begin position="277"/>
        <end position="286"/>
    </location>
</feature>
<evidence type="ECO:0000313" key="3">
    <source>
        <dbReference type="Proteomes" id="UP001451303"/>
    </source>
</evidence>
<feature type="compositionally biased region" description="Basic and acidic residues" evidence="1">
    <location>
        <begin position="1082"/>
        <end position="1095"/>
    </location>
</feature>
<reference evidence="2 3" key="1">
    <citation type="submission" date="2023-09" db="EMBL/GenBank/DDBJ databases">
        <title>Multi-omics analysis of a traditional fermented food reveals byproduct-associated fungal strains for waste-to-food upcycling.</title>
        <authorList>
            <consortium name="Lawrence Berkeley National Laboratory"/>
            <person name="Rekdal V.M."/>
            <person name="Villalobos-Escobedo J.M."/>
            <person name="Rodriguez-Valeron N."/>
            <person name="Garcia M.O."/>
            <person name="Vasquez D.P."/>
            <person name="Damayanti I."/>
            <person name="Sorensen P.M."/>
            <person name="Baidoo E.E."/>
            <person name="De Carvalho A.C."/>
            <person name="Riley R."/>
            <person name="Lipzen A."/>
            <person name="He G."/>
            <person name="Yan M."/>
            <person name="Haridas S."/>
            <person name="Daum C."/>
            <person name="Yoshinaga Y."/>
            <person name="Ng V."/>
            <person name="Grigoriev I.V."/>
            <person name="Munk R."/>
            <person name="Nuraida L."/>
            <person name="Wijaya C.H."/>
            <person name="Morales P.-C."/>
            <person name="Keasling J.D."/>
        </authorList>
    </citation>
    <scope>NUCLEOTIDE SEQUENCE [LARGE SCALE GENOMIC DNA]</scope>
    <source>
        <strain evidence="2 3">FGSC 2613</strain>
    </source>
</reference>
<comment type="caution">
    <text evidence="2">The sequence shown here is derived from an EMBL/GenBank/DDBJ whole genome shotgun (WGS) entry which is preliminary data.</text>
</comment>
<feature type="compositionally biased region" description="Polar residues" evidence="1">
    <location>
        <begin position="641"/>
        <end position="656"/>
    </location>
</feature>
<feature type="compositionally biased region" description="Basic and acidic residues" evidence="1">
    <location>
        <begin position="1857"/>
        <end position="1874"/>
    </location>
</feature>
<feature type="region of interest" description="Disordered" evidence="1">
    <location>
        <begin position="753"/>
        <end position="785"/>
    </location>
</feature>
<feature type="compositionally biased region" description="Basic and acidic residues" evidence="1">
    <location>
        <begin position="2031"/>
        <end position="2047"/>
    </location>
</feature>
<feature type="compositionally biased region" description="Basic and acidic residues" evidence="1">
    <location>
        <begin position="1366"/>
        <end position="1387"/>
    </location>
</feature>
<feature type="compositionally biased region" description="Polar residues" evidence="1">
    <location>
        <begin position="1936"/>
        <end position="1982"/>
    </location>
</feature>
<feature type="compositionally biased region" description="Basic and acidic residues" evidence="1">
    <location>
        <begin position="1668"/>
        <end position="1678"/>
    </location>
</feature>
<feature type="compositionally biased region" description="Polar residues" evidence="1">
    <location>
        <begin position="552"/>
        <end position="566"/>
    </location>
</feature>
<evidence type="ECO:0000313" key="2">
    <source>
        <dbReference type="EMBL" id="KAL0466318.1"/>
    </source>
</evidence>
<feature type="compositionally biased region" description="Polar residues" evidence="1">
    <location>
        <begin position="577"/>
        <end position="595"/>
    </location>
</feature>
<feature type="compositionally biased region" description="Acidic residues" evidence="1">
    <location>
        <begin position="1096"/>
        <end position="1110"/>
    </location>
</feature>
<feature type="compositionally biased region" description="Low complexity" evidence="1">
    <location>
        <begin position="1921"/>
        <end position="1935"/>
    </location>
</feature>
<feature type="region of interest" description="Disordered" evidence="1">
    <location>
        <begin position="694"/>
        <end position="736"/>
    </location>
</feature>
<feature type="compositionally biased region" description="Basic and acidic residues" evidence="1">
    <location>
        <begin position="125"/>
        <end position="163"/>
    </location>
</feature>
<feature type="region of interest" description="Disordered" evidence="1">
    <location>
        <begin position="1619"/>
        <end position="2064"/>
    </location>
</feature>
<feature type="region of interest" description="Disordered" evidence="1">
    <location>
        <begin position="1"/>
        <end position="24"/>
    </location>
</feature>
<feature type="region of interest" description="Disordered" evidence="1">
    <location>
        <begin position="1063"/>
        <end position="1195"/>
    </location>
</feature>
<feature type="region of interest" description="Disordered" evidence="1">
    <location>
        <begin position="1280"/>
        <end position="1600"/>
    </location>
</feature>
<feature type="compositionally biased region" description="Basic and acidic residues" evidence="1">
    <location>
        <begin position="2055"/>
        <end position="2064"/>
    </location>
</feature>
<sequence length="2360" mass="260864">MTSTSSPTTQPPSSSSASFASPPSVVIIDKDDLPTLLIQMQETISQIHTTIITLQPPSSTPDHGGGGGDPYPIASPEERLKITDLVTRRESAIRSLLNAFTAETQFLSQKRRVEREEMLERRRAEDAELQRRRREEDELWEERLRQEDEERERTLEKERGEVERETEELMGEIEKGWERRWEEEVGRLRGLEGRRKELNRLIEEKLQVHTETPLPFNSRAIREARKASTGLMLEPEQQTSQAHEETETHVNERGYLPAAAFENAPPDSDRYYKLPDSESEQEEEEEPLAREETGSALSHLKDNVASMSMDDLLNRPDELNVAAPVPVAVSRPTSPVARTLSAAAVDMEEDTVSVGDLAAVEASDEPVPGDEPSESIRERKVEIETKTTDTKTSLVDVEFRGLPFSEYTMDKNLRSAGFAEVDQEEEEDVEEGEEGQHCGLPVGHHHVGSSDTAPVVVERTATEEFRGRHDSLGIIHPPAAPAEDGLRARGEETDKAGRGTASSPESETSDYTPYTQAPLGFSVTSADHQTGHGIDTYTSPSDTEAPTDHDVNSNPPDTGLPISTQPASPPDTAPVNADSSNTDTETNRTSASNLGPTPEETSHTDLPNPDNIDTAVPTLLNIPSNADADAEVDSYISTASERGSYTDINEPTSPVSPTAAKAMEEDDDADFVPEQWQGGEDVQLQGMEREGLEKEHVMGQGQGQGQKEEVLMDEIEDVLDDDLLEPDERDVDHHSVERAQGCIDLAVAEIEREWEREHQGEHEQQQDEGEKEQEQGVEEEAAALQKEVIEKEVLQGLVDDPVGPAHDGRFELQEEATRARGVLEPYASEVDLGQGAAHEQEEAQKYEEAEGPVMGVEGVAEPCVTRVGLHPSGHGPEHEDESEPQPVPVEELVKEQEEMGLGRPEPHDLAECGQNEGHAPVQILDMDHHPLDPSHIPFAVGVALTHSESVQMHHTPIEEGDHEPAHYFVNQHHVPHSTDDYYTPAESPLHRYDHHQGHLDDSYAPNDYAEEHAHDETYHKREVPDVSEEVEEDIQPRYQLYERPYTPSDLAPTPGLEASFHSAEHAASMDGQPEVVVTLQPDTRDKTADDQREDWQGDDQDTEDDDDDDEISHQLERVPSRQDFTEEPESHGPGVGDFPATATSEYQYAEQSGDMHHRDTEPGPQHDVHEEDYNEDAHVQEALSSESESEDFEGRDDIVTHHLDAIAEEECDEAEAELGDGFERRGMAAEAEKQAEGHVDDDEVEAAAAALSDEHDVYVDESNVKLFSSDIVQSVAEAEAKTEGLVAPRDTVESAPVDVHGHDMEPNTHTFVHEQHEAEGGSDVEDSTEYAIYEGIDEEGIRTRSSEGQSAFDEAPELKAAYPVTEQEHAFHEHHEADEDQQPHESRDDDEYDPFRYSSPKTITEEHVTPAEQLNVEGSPDKVLSVEEPTSVLSHEQSARAEKSLAEELEDVGEEEVQESDYEGQHDNHIEYNDEGQNIQREEHHVEQSPAGPVAIGGQIGHGYRLSNQEEETLSNNGRSHDHDKADAQPSQPCEPPVLQLTEPSDTENGEFPSDSYYPHAVTRGEDMGRDWSEVDQFLSESDYEDEPERAEHVEETAAGADVVAHAHPSLDVDLDAEVEAALETPATEGKFADNTAELHEHHDDHVGMQHSPELAQGQETNPESAAYDDRHEHDDRLSTPLEQLSQSEKPGDDDRETVTPTHPHDLPPLFIPATPPGSAQSHISHETQQQPKEEEQELIHRDVTNRASRSDTVNTAATFATADTSGTAPTASSPQSARSGTTLSSGPSSPVEEPASGQDPRIRDVDSVGDNIGRPRGSSSLTDAGTDYSGGGYGDSLPHDKGHYIKNRASTPKIMEMWHQREASLSRNEEVRLSGESARSSSQNRVTSGSGSGSGNTGGGGERRGGSSLFQRMRSVFEQSSSPSSGSVPATSASNNINRVSMPSFFTKSHTSSPSQSASVFESTTVKQRPMSTSPYPAHSSSQHRDHDGYGPPAFTQPREQVEAEEAGEDRGLFHRDSAEDTSSDEYNEEYEREREREEGREEWREGQGMVHAYGEESKYDEPELELQNRKTVVEKVEEEKGLWRAMKSQVKDCTRKKVENDTKWTEIDNNRVPKENDVEVCAHEVEVVGSESERGRRWIDPRLRWNGDTQGPTKKTAVPLLDGLEVEVRLPPLSPSPSLPLPPNPLEAVNIWRQGVVECLCPLPVTVLTSSSTTGRGIMNRPDLDISVLPDLNFLPDLNPLPDTISTNTNPSTSTSVPNPRCDNPNTDDTPDPHRHATLPLPLGVPPEIPPQIPPAPANPLATLPLEISNGGYTQATQLEPKGDLRLAHFFTQGWLARLRSAQSFIDRARMEREFDDH</sequence>
<evidence type="ECO:0000256" key="1">
    <source>
        <dbReference type="SAM" id="MobiDB-lite"/>
    </source>
</evidence>
<feature type="compositionally biased region" description="Polar residues" evidence="1">
    <location>
        <begin position="500"/>
        <end position="515"/>
    </location>
</feature>
<feature type="region of interest" description="Disordered" evidence="1">
    <location>
        <begin position="832"/>
        <end position="853"/>
    </location>
</feature>
<feature type="region of interest" description="Disordered" evidence="1">
    <location>
        <begin position="230"/>
        <end position="302"/>
    </location>
</feature>
<feature type="compositionally biased region" description="Basic and acidic residues" evidence="1">
    <location>
        <begin position="1637"/>
        <end position="1648"/>
    </location>
</feature>
<feature type="compositionally biased region" description="Polar residues" evidence="1">
    <location>
        <begin position="1746"/>
        <end position="1779"/>
    </location>
</feature>
<dbReference type="EMBL" id="JAVLET010000013">
    <property type="protein sequence ID" value="KAL0466318.1"/>
    <property type="molecule type" value="Genomic_DNA"/>
</dbReference>
<keyword evidence="3" id="KW-1185">Reference proteome</keyword>